<dbReference type="OrthoDB" id="9763290at2"/>
<evidence type="ECO:0000256" key="6">
    <source>
        <dbReference type="ARBA" id="ARBA00022962"/>
    </source>
</evidence>
<dbReference type="Gene3D" id="3.60.20.10">
    <property type="entry name" value="Glutamine Phosphoribosylpyrophosphate, subunit 1, domain 1"/>
    <property type="match status" value="1"/>
</dbReference>
<evidence type="ECO:0000256" key="3">
    <source>
        <dbReference type="ARBA" id="ARBA00012737"/>
    </source>
</evidence>
<keyword evidence="5 9" id="KW-0067">ATP-binding</keyword>
<evidence type="ECO:0000256" key="4">
    <source>
        <dbReference type="ARBA" id="ARBA00022741"/>
    </source>
</evidence>
<dbReference type="PIRSF" id="PIRSF001589">
    <property type="entry name" value="Asn_synthetase_glu-h"/>
    <property type="match status" value="1"/>
</dbReference>
<dbReference type="GO" id="GO:0004066">
    <property type="term" value="F:asparagine synthase (glutamine-hydrolyzing) activity"/>
    <property type="evidence" value="ECO:0007669"/>
    <property type="project" value="UniProtKB-EC"/>
</dbReference>
<dbReference type="InterPro" id="IPR017932">
    <property type="entry name" value="GATase_2_dom"/>
</dbReference>
<dbReference type="InterPro" id="IPR014729">
    <property type="entry name" value="Rossmann-like_a/b/a_fold"/>
</dbReference>
<evidence type="ECO:0000256" key="10">
    <source>
        <dbReference type="PIRSR" id="PIRSR001589-3"/>
    </source>
</evidence>
<dbReference type="SUPFAM" id="SSF56235">
    <property type="entry name" value="N-terminal nucleophile aminohydrolases (Ntn hydrolases)"/>
    <property type="match status" value="1"/>
</dbReference>
<dbReference type="Gene3D" id="3.40.50.620">
    <property type="entry name" value="HUPs"/>
    <property type="match status" value="1"/>
</dbReference>
<dbReference type="Proteomes" id="UP000194221">
    <property type="component" value="Unassembled WGS sequence"/>
</dbReference>
<name>A0A1Y2PD96_9FLAO</name>
<evidence type="ECO:0000259" key="11">
    <source>
        <dbReference type="PROSITE" id="PS51278"/>
    </source>
</evidence>
<dbReference type="FunCoup" id="A0A1Y2PD96">
    <property type="interactions" value="380"/>
</dbReference>
<keyword evidence="13" id="KW-1185">Reference proteome</keyword>
<dbReference type="STRING" id="1635173.WH52_09035"/>
<reference evidence="12 13" key="1">
    <citation type="submission" date="2015-03" db="EMBL/GenBank/DDBJ databases">
        <title>Genome sequence of Tenacibaculum sp. S2-2, isolated from intestinal microbiota of sea cucumber, Apostichopus japonicas.</title>
        <authorList>
            <person name="Shao Z."/>
            <person name="Wang L."/>
            <person name="Li X."/>
        </authorList>
    </citation>
    <scope>NUCLEOTIDE SEQUENCE [LARGE SCALE GENOMIC DNA]</scope>
    <source>
        <strain evidence="12 13">S2-2</strain>
    </source>
</reference>
<keyword evidence="8" id="KW-0028">Amino-acid biosynthesis</keyword>
<sequence length="627" mass="72752">MCGFAGLVAKSRIEEARFSDFIKSSELMDHRGPDYRGVYRDENVLMIHYRLSILDLDNRSNQPFFSNSKEHVCVYNGEIYNYKDIANEHSLITHTTSDTEVMIETYEKNKISSIREWNGIFSTVIYNTENKELCFVRDRLGIKPLYIYEDEEVLLFASEAKVILNWLKSFELDYKGLSQYMWFGNTTGEQTMVKGLKKHKPGTIASFSTVNNNWIEEQEYWSIKNDVGTTLLSEKEVINEVKVKLETAVSRQLVSDVPIGVLLSGGIDSSAVTAFSSMHYSSKIDTYSVVYDYNKDADNELGNAKLIADKFKTNHNELMVTSNDVKDIFCDLVFQYDEPFAEAASIPLYQLSKLCSKDKRVILQGDGGDELFAGYRRYNVLKSFHTWKKISKLYPLLPKKNWKERMKRMSFILNQETEGSMMAYYMSQEVSYKSPYQVLSKSLSYEVEKENWKEDYEKQNKLFINEDRVQKMLKVDANILLPHTYLEKVDKATMLNSVEARVPMLDNDLVSFAFSIPSKLKVKNNEKKYLLKKALEGLIPNEILYGKKNGFNTPISAWLRKDLYSFAKESFMSNKNDILDVGKCIDILEKHKNNEADYSFLLWKILILNTWISYYQGKIVFKRSITF</sequence>
<dbReference type="RefSeq" id="WP_086030627.1">
    <property type="nucleotide sequence ID" value="NZ_LAPZ01000005.1"/>
</dbReference>
<dbReference type="InParanoid" id="A0A1Y2PD96"/>
<dbReference type="NCBIfam" id="TIGR01536">
    <property type="entry name" value="asn_synth_AEB"/>
    <property type="match status" value="1"/>
</dbReference>
<proteinExistence type="inferred from homology"/>
<comment type="caution">
    <text evidence="12">The sequence shown here is derived from an EMBL/GenBank/DDBJ whole genome shotgun (WGS) entry which is preliminary data.</text>
</comment>
<feature type="binding site" evidence="9">
    <location>
        <position position="262"/>
    </location>
    <ligand>
        <name>ATP</name>
        <dbReference type="ChEBI" id="CHEBI:30616"/>
    </ligand>
</feature>
<dbReference type="InterPro" id="IPR001962">
    <property type="entry name" value="Asn_synthase"/>
</dbReference>
<keyword evidence="6 8" id="KW-0315">Glutamine amidotransferase</keyword>
<evidence type="ECO:0000256" key="1">
    <source>
        <dbReference type="ARBA" id="ARBA00005187"/>
    </source>
</evidence>
<dbReference type="InterPro" id="IPR051786">
    <property type="entry name" value="ASN_synthetase/amidase"/>
</dbReference>
<dbReference type="EMBL" id="LAPZ01000005">
    <property type="protein sequence ID" value="OSY88150.1"/>
    <property type="molecule type" value="Genomic_DNA"/>
</dbReference>
<evidence type="ECO:0000256" key="7">
    <source>
        <dbReference type="ARBA" id="ARBA00048741"/>
    </source>
</evidence>
<feature type="binding site" evidence="9">
    <location>
        <position position="289"/>
    </location>
    <ligand>
        <name>ATP</name>
        <dbReference type="ChEBI" id="CHEBI:30616"/>
    </ligand>
</feature>
<evidence type="ECO:0000256" key="5">
    <source>
        <dbReference type="ARBA" id="ARBA00022840"/>
    </source>
</evidence>
<feature type="active site" description="For GATase activity" evidence="8">
    <location>
        <position position="2"/>
    </location>
</feature>
<dbReference type="AlphaFoldDB" id="A0A1Y2PD96"/>
<keyword evidence="8" id="KW-0061">Asparagine biosynthesis</keyword>
<evidence type="ECO:0000256" key="9">
    <source>
        <dbReference type="PIRSR" id="PIRSR001589-2"/>
    </source>
</evidence>
<evidence type="ECO:0000313" key="12">
    <source>
        <dbReference type="EMBL" id="OSY88150.1"/>
    </source>
</evidence>
<accession>A0A1Y2PD96</accession>
<dbReference type="EC" id="6.3.5.4" evidence="3"/>
<dbReference type="CDD" id="cd00712">
    <property type="entry name" value="AsnB"/>
    <property type="match status" value="1"/>
</dbReference>
<dbReference type="PANTHER" id="PTHR43284:SF1">
    <property type="entry name" value="ASPARAGINE SYNTHETASE"/>
    <property type="match status" value="1"/>
</dbReference>
<feature type="binding site" evidence="9">
    <location>
        <position position="98"/>
    </location>
    <ligand>
        <name>L-glutamine</name>
        <dbReference type="ChEBI" id="CHEBI:58359"/>
    </ligand>
</feature>
<comment type="similarity">
    <text evidence="2">Belongs to the asparagine synthetase family.</text>
</comment>
<feature type="site" description="Important for beta-aspartyl-AMP intermediate formation" evidence="10">
    <location>
        <position position="366"/>
    </location>
</feature>
<dbReference type="InterPro" id="IPR006426">
    <property type="entry name" value="Asn_synth_AEB"/>
</dbReference>
<feature type="domain" description="Glutamine amidotransferase type-2" evidence="11">
    <location>
        <begin position="2"/>
        <end position="210"/>
    </location>
</feature>
<dbReference type="InterPro" id="IPR033738">
    <property type="entry name" value="AsnB_N"/>
</dbReference>
<dbReference type="PROSITE" id="PS51278">
    <property type="entry name" value="GATASE_TYPE_2"/>
    <property type="match status" value="1"/>
</dbReference>
<keyword evidence="4 9" id="KW-0547">Nucleotide-binding</keyword>
<evidence type="ECO:0000256" key="8">
    <source>
        <dbReference type="PIRSR" id="PIRSR001589-1"/>
    </source>
</evidence>
<dbReference type="Pfam" id="PF00733">
    <property type="entry name" value="Asn_synthase"/>
    <property type="match status" value="1"/>
</dbReference>
<evidence type="ECO:0000313" key="13">
    <source>
        <dbReference type="Proteomes" id="UP000194221"/>
    </source>
</evidence>
<dbReference type="PANTHER" id="PTHR43284">
    <property type="entry name" value="ASPARAGINE SYNTHETASE (GLUTAMINE-HYDROLYZING)"/>
    <property type="match status" value="1"/>
</dbReference>
<dbReference type="GO" id="GO:0005524">
    <property type="term" value="F:ATP binding"/>
    <property type="evidence" value="ECO:0007669"/>
    <property type="project" value="UniProtKB-KW"/>
</dbReference>
<dbReference type="InterPro" id="IPR029055">
    <property type="entry name" value="Ntn_hydrolases_N"/>
</dbReference>
<evidence type="ECO:0000256" key="2">
    <source>
        <dbReference type="ARBA" id="ARBA00005752"/>
    </source>
</evidence>
<comment type="catalytic activity">
    <reaction evidence="7">
        <text>L-aspartate + L-glutamine + ATP + H2O = L-asparagine + L-glutamate + AMP + diphosphate + H(+)</text>
        <dbReference type="Rhea" id="RHEA:12228"/>
        <dbReference type="ChEBI" id="CHEBI:15377"/>
        <dbReference type="ChEBI" id="CHEBI:15378"/>
        <dbReference type="ChEBI" id="CHEBI:29985"/>
        <dbReference type="ChEBI" id="CHEBI:29991"/>
        <dbReference type="ChEBI" id="CHEBI:30616"/>
        <dbReference type="ChEBI" id="CHEBI:33019"/>
        <dbReference type="ChEBI" id="CHEBI:58048"/>
        <dbReference type="ChEBI" id="CHEBI:58359"/>
        <dbReference type="ChEBI" id="CHEBI:456215"/>
        <dbReference type="EC" id="6.3.5.4"/>
    </reaction>
</comment>
<dbReference type="GO" id="GO:0006529">
    <property type="term" value="P:asparagine biosynthetic process"/>
    <property type="evidence" value="ECO:0007669"/>
    <property type="project" value="UniProtKB-KW"/>
</dbReference>
<dbReference type="Pfam" id="PF13537">
    <property type="entry name" value="GATase_7"/>
    <property type="match status" value="1"/>
</dbReference>
<dbReference type="GO" id="GO:0005829">
    <property type="term" value="C:cytosol"/>
    <property type="evidence" value="ECO:0007669"/>
    <property type="project" value="TreeGrafter"/>
</dbReference>
<dbReference type="CDD" id="cd01991">
    <property type="entry name" value="Asn_synthase_B_C"/>
    <property type="match status" value="1"/>
</dbReference>
<gene>
    <name evidence="12" type="ORF">WH52_09035</name>
</gene>
<dbReference type="SUPFAM" id="SSF52402">
    <property type="entry name" value="Adenine nucleotide alpha hydrolases-like"/>
    <property type="match status" value="1"/>
</dbReference>
<protein>
    <recommendedName>
        <fullName evidence="3">asparagine synthase (glutamine-hydrolyzing)</fullName>
        <ecNumber evidence="3">6.3.5.4</ecNumber>
    </recommendedName>
</protein>
<organism evidence="12 13">
    <name type="scientific">Tenacibaculum holothuriorum</name>
    <dbReference type="NCBI Taxonomy" id="1635173"/>
    <lineage>
        <taxon>Bacteria</taxon>
        <taxon>Pseudomonadati</taxon>
        <taxon>Bacteroidota</taxon>
        <taxon>Flavobacteriia</taxon>
        <taxon>Flavobacteriales</taxon>
        <taxon>Flavobacteriaceae</taxon>
        <taxon>Tenacibaculum</taxon>
    </lineage>
</organism>
<comment type="pathway">
    <text evidence="1">Amino-acid biosynthesis; L-asparagine biosynthesis; L-asparagine from L-aspartate (L-Gln route): step 1/1.</text>
</comment>